<dbReference type="AlphaFoldDB" id="A0A1J6KE87"/>
<proteinExistence type="predicted"/>
<gene>
    <name evidence="1" type="ORF">A4A49_30218</name>
</gene>
<evidence type="ECO:0000313" key="1">
    <source>
        <dbReference type="EMBL" id="OIT28378.1"/>
    </source>
</evidence>
<reference evidence="1" key="1">
    <citation type="submission" date="2016-11" db="EMBL/GenBank/DDBJ databases">
        <title>The genome of Nicotiana attenuata.</title>
        <authorList>
            <person name="Xu S."/>
            <person name="Brockmoeller T."/>
            <person name="Gaquerel E."/>
            <person name="Navarro A."/>
            <person name="Kuhl H."/>
            <person name="Gase K."/>
            <person name="Ling Z."/>
            <person name="Zhou W."/>
            <person name="Kreitzer C."/>
            <person name="Stanke M."/>
            <person name="Tang H."/>
            <person name="Lyons E."/>
            <person name="Pandey P."/>
            <person name="Pandey S.P."/>
            <person name="Timmermann B."/>
            <person name="Baldwin I.T."/>
        </authorList>
    </citation>
    <scope>NUCLEOTIDE SEQUENCE [LARGE SCALE GENOMIC DNA]</scope>
    <source>
        <strain evidence="1">UT</strain>
    </source>
</reference>
<dbReference type="Gramene" id="OIT28378">
    <property type="protein sequence ID" value="OIT28378"/>
    <property type="gene ID" value="A4A49_30218"/>
</dbReference>
<protein>
    <submittedName>
        <fullName evidence="1">Uncharacterized protein</fullName>
    </submittedName>
</protein>
<dbReference type="Proteomes" id="UP000187609">
    <property type="component" value="Unassembled WGS sequence"/>
</dbReference>
<accession>A0A1J6KE87</accession>
<dbReference type="Pfam" id="PF03140">
    <property type="entry name" value="DUF247"/>
    <property type="match status" value="1"/>
</dbReference>
<dbReference type="EMBL" id="MJEQ01002088">
    <property type="protein sequence ID" value="OIT28378.1"/>
    <property type="molecule type" value="Genomic_DNA"/>
</dbReference>
<dbReference type="InterPro" id="IPR004158">
    <property type="entry name" value="DUF247_pln"/>
</dbReference>
<comment type="caution">
    <text evidence="1">The sequence shown here is derived from an EMBL/GenBank/DDBJ whole genome shotgun (WGS) entry which is preliminary data.</text>
</comment>
<sequence length="81" mass="9351">MFTSKEMTKTKELNISSRSSARELDEAGVNFSKIKHLYKFGKRKLSVLNTSLFNIKFQNELMKIPCFEATDAMETILRNLS</sequence>
<name>A0A1J6KE87_NICAT</name>
<evidence type="ECO:0000313" key="2">
    <source>
        <dbReference type="Proteomes" id="UP000187609"/>
    </source>
</evidence>
<organism evidence="1 2">
    <name type="scientific">Nicotiana attenuata</name>
    <name type="common">Coyote tobacco</name>
    <dbReference type="NCBI Taxonomy" id="49451"/>
    <lineage>
        <taxon>Eukaryota</taxon>
        <taxon>Viridiplantae</taxon>
        <taxon>Streptophyta</taxon>
        <taxon>Embryophyta</taxon>
        <taxon>Tracheophyta</taxon>
        <taxon>Spermatophyta</taxon>
        <taxon>Magnoliopsida</taxon>
        <taxon>eudicotyledons</taxon>
        <taxon>Gunneridae</taxon>
        <taxon>Pentapetalae</taxon>
        <taxon>asterids</taxon>
        <taxon>lamiids</taxon>
        <taxon>Solanales</taxon>
        <taxon>Solanaceae</taxon>
        <taxon>Nicotianoideae</taxon>
        <taxon>Nicotianeae</taxon>
        <taxon>Nicotiana</taxon>
    </lineage>
</organism>
<keyword evidence="2" id="KW-1185">Reference proteome</keyword>